<comment type="subcellular location">
    <subcellularLocation>
        <location evidence="1">Cell membrane</location>
        <topology evidence="1">Multi-pass membrane protein</topology>
    </subcellularLocation>
</comment>
<keyword evidence="5 10" id="KW-1133">Transmembrane helix</keyword>
<evidence type="ECO:0000256" key="10">
    <source>
        <dbReference type="SAM" id="Phobius"/>
    </source>
</evidence>
<dbReference type="SMART" id="SM00304">
    <property type="entry name" value="HAMP"/>
    <property type="match status" value="2"/>
</dbReference>
<dbReference type="AlphaFoldDB" id="A0A1M6S2V8"/>
<dbReference type="SMART" id="SM00283">
    <property type="entry name" value="MA"/>
    <property type="match status" value="1"/>
</dbReference>
<feature type="transmembrane region" description="Helical" evidence="10">
    <location>
        <begin position="309"/>
        <end position="328"/>
    </location>
</feature>
<dbReference type="SUPFAM" id="SSF58104">
    <property type="entry name" value="Methyl-accepting chemotaxis protein (MCP) signaling domain"/>
    <property type="match status" value="1"/>
</dbReference>
<dbReference type="Pfam" id="PF00672">
    <property type="entry name" value="HAMP"/>
    <property type="match status" value="1"/>
</dbReference>
<dbReference type="PANTHER" id="PTHR32089:SF114">
    <property type="entry name" value="METHYL-ACCEPTING CHEMOTAXIS PROTEIN MCPB"/>
    <property type="match status" value="1"/>
</dbReference>
<dbReference type="InterPro" id="IPR033479">
    <property type="entry name" value="dCache_1"/>
</dbReference>
<evidence type="ECO:0000313" key="13">
    <source>
        <dbReference type="EMBL" id="SHK39001.1"/>
    </source>
</evidence>
<sequence length="646" mass="69922">MGNILTIKNKLVILLLTIALVPTIICSGIILLYLQKTVQQDFIESTTGQIQQVNNAINLFFQGIDESCQFLSTNEHVQNADSTITSYVATDGDADGLIWMKPSLSSGLEKKIYDVYADFAETHPKVQYVYMATTQGNYVQWPDGNIMKNYNPTEKPFYKLGMESKGKPLRTNPYFFPADKIFIISTAISITNSAGQIVGVQGLDVSLESVTDLIKDIKIGKTGYIIMTDGDGNIIAHPQNNEMNGKSIKELKVVELNDALQQKTGSFAAKIDGKDCLVNIYTSQETGWKFIAIAEKAELMTKYASMLKFLMLILGVFLLAAVLLAILFSNRISKPIITAANFAKEISQGNLKAAPIALTLQDETGLLINSLNKMQENLTQVIEGIQNSSSELILSTQNLSAHAQQTSTGSSETAATVSEIAASLEQVASNAQQVADLSEKVSKEADQGSQGVEQITGQIQNIASSNDNASKMVGELSNTLNHVNQIVELITNIADQTNLLALNAAIEAARAGEQGRGFAVVAEEVRKLAEQSGIAAKDISELISRVQIESHKVVQAMGEGNRQVKEGVMVAEQVGQNFRGIINSIEVLVEQIQSVAAASQQVSAGIQNVTATAEEQTAAMEEVSAATEQLNRMAANLNKMIERFEK</sequence>
<feature type="domain" description="Methyl-accepting transducer" evidence="11">
    <location>
        <begin position="381"/>
        <end position="631"/>
    </location>
</feature>
<dbReference type="RefSeq" id="WP_072913041.1">
    <property type="nucleotide sequence ID" value="NZ_FRAR01000012.1"/>
</dbReference>
<keyword evidence="6 10" id="KW-0472">Membrane</keyword>
<reference evidence="14" key="1">
    <citation type="submission" date="2016-11" db="EMBL/GenBank/DDBJ databases">
        <authorList>
            <person name="Varghese N."/>
            <person name="Submissions S."/>
        </authorList>
    </citation>
    <scope>NUCLEOTIDE SEQUENCE [LARGE SCALE GENOMIC DNA]</scope>
    <source>
        <strain evidence="14">DSM 10349</strain>
    </source>
</reference>
<dbReference type="CDD" id="cd11386">
    <property type="entry name" value="MCP_signal"/>
    <property type="match status" value="1"/>
</dbReference>
<evidence type="ECO:0000259" key="12">
    <source>
        <dbReference type="PROSITE" id="PS50885"/>
    </source>
</evidence>
<dbReference type="PROSITE" id="PS50111">
    <property type="entry name" value="CHEMOTAXIS_TRANSDUC_2"/>
    <property type="match status" value="1"/>
</dbReference>
<keyword evidence="7 9" id="KW-0807">Transducer</keyword>
<evidence type="ECO:0000256" key="7">
    <source>
        <dbReference type="ARBA" id="ARBA00023224"/>
    </source>
</evidence>
<dbReference type="Pfam" id="PF00015">
    <property type="entry name" value="MCPsignal"/>
    <property type="match status" value="1"/>
</dbReference>
<evidence type="ECO:0000256" key="3">
    <source>
        <dbReference type="ARBA" id="ARBA00022500"/>
    </source>
</evidence>
<evidence type="ECO:0000256" key="1">
    <source>
        <dbReference type="ARBA" id="ARBA00004651"/>
    </source>
</evidence>
<dbReference type="STRING" id="1121421.SAMN02745123_01694"/>
<protein>
    <submittedName>
        <fullName evidence="13">Methyl-accepting chemotaxis protein</fullName>
    </submittedName>
</protein>
<dbReference type="GO" id="GO:0006935">
    <property type="term" value="P:chemotaxis"/>
    <property type="evidence" value="ECO:0007669"/>
    <property type="project" value="UniProtKB-KW"/>
</dbReference>
<evidence type="ECO:0000256" key="8">
    <source>
        <dbReference type="ARBA" id="ARBA00029447"/>
    </source>
</evidence>
<keyword evidence="14" id="KW-1185">Reference proteome</keyword>
<organism evidence="13 14">
    <name type="scientific">Desulforamulus aeronauticus DSM 10349</name>
    <dbReference type="NCBI Taxonomy" id="1121421"/>
    <lineage>
        <taxon>Bacteria</taxon>
        <taxon>Bacillati</taxon>
        <taxon>Bacillota</taxon>
        <taxon>Clostridia</taxon>
        <taxon>Eubacteriales</taxon>
        <taxon>Peptococcaceae</taxon>
        <taxon>Desulforamulus</taxon>
    </lineage>
</organism>
<evidence type="ECO:0000256" key="6">
    <source>
        <dbReference type="ARBA" id="ARBA00023136"/>
    </source>
</evidence>
<dbReference type="EMBL" id="FRAR01000012">
    <property type="protein sequence ID" value="SHK39001.1"/>
    <property type="molecule type" value="Genomic_DNA"/>
</dbReference>
<proteinExistence type="inferred from homology"/>
<dbReference type="GO" id="GO:0007165">
    <property type="term" value="P:signal transduction"/>
    <property type="evidence" value="ECO:0007669"/>
    <property type="project" value="UniProtKB-KW"/>
</dbReference>
<keyword evidence="4 10" id="KW-0812">Transmembrane</keyword>
<keyword evidence="2" id="KW-1003">Cell membrane</keyword>
<dbReference type="InterPro" id="IPR003660">
    <property type="entry name" value="HAMP_dom"/>
</dbReference>
<dbReference type="OrthoDB" id="13222at2"/>
<evidence type="ECO:0000256" key="5">
    <source>
        <dbReference type="ARBA" id="ARBA00022989"/>
    </source>
</evidence>
<dbReference type="CDD" id="cd06225">
    <property type="entry name" value="HAMP"/>
    <property type="match status" value="1"/>
</dbReference>
<evidence type="ECO:0000256" key="4">
    <source>
        <dbReference type="ARBA" id="ARBA00022692"/>
    </source>
</evidence>
<evidence type="ECO:0000256" key="2">
    <source>
        <dbReference type="ARBA" id="ARBA00022475"/>
    </source>
</evidence>
<accession>A0A1M6S2V8</accession>
<evidence type="ECO:0000259" key="11">
    <source>
        <dbReference type="PROSITE" id="PS50111"/>
    </source>
</evidence>
<dbReference type="GO" id="GO:0005886">
    <property type="term" value="C:plasma membrane"/>
    <property type="evidence" value="ECO:0007669"/>
    <property type="project" value="UniProtKB-SubCell"/>
</dbReference>
<gene>
    <name evidence="13" type="ORF">SAMN02745123_01694</name>
</gene>
<evidence type="ECO:0000256" key="9">
    <source>
        <dbReference type="PROSITE-ProRule" id="PRU00284"/>
    </source>
</evidence>
<dbReference type="Pfam" id="PF02743">
    <property type="entry name" value="dCache_1"/>
    <property type="match status" value="1"/>
</dbReference>
<dbReference type="Gene3D" id="3.30.450.20">
    <property type="entry name" value="PAS domain"/>
    <property type="match status" value="1"/>
</dbReference>
<comment type="similarity">
    <text evidence="8">Belongs to the methyl-accepting chemotaxis (MCP) protein family.</text>
</comment>
<name>A0A1M6S2V8_9FIRM</name>
<evidence type="ECO:0000313" key="14">
    <source>
        <dbReference type="Proteomes" id="UP000183997"/>
    </source>
</evidence>
<dbReference type="InterPro" id="IPR004089">
    <property type="entry name" value="MCPsignal_dom"/>
</dbReference>
<feature type="domain" description="HAMP" evidence="12">
    <location>
        <begin position="330"/>
        <end position="383"/>
    </location>
</feature>
<dbReference type="PANTHER" id="PTHR32089">
    <property type="entry name" value="METHYL-ACCEPTING CHEMOTAXIS PROTEIN MCPB"/>
    <property type="match status" value="1"/>
</dbReference>
<dbReference type="CDD" id="cd12912">
    <property type="entry name" value="PDC2_MCP_like"/>
    <property type="match status" value="1"/>
</dbReference>
<dbReference type="Proteomes" id="UP000183997">
    <property type="component" value="Unassembled WGS sequence"/>
</dbReference>
<feature type="transmembrane region" description="Helical" evidence="10">
    <location>
        <begin position="12"/>
        <end position="34"/>
    </location>
</feature>
<dbReference type="Gene3D" id="1.10.287.950">
    <property type="entry name" value="Methyl-accepting chemotaxis protein"/>
    <property type="match status" value="1"/>
</dbReference>
<keyword evidence="3" id="KW-0145">Chemotaxis</keyword>
<dbReference type="PROSITE" id="PS50885">
    <property type="entry name" value="HAMP"/>
    <property type="match status" value="1"/>
</dbReference>